<dbReference type="AlphaFoldDB" id="A0A8S1CXN4"/>
<protein>
    <submittedName>
        <fullName evidence="2">Uncharacterized protein</fullName>
    </submittedName>
</protein>
<evidence type="ECO:0000256" key="1">
    <source>
        <dbReference type="SAM" id="SignalP"/>
    </source>
</evidence>
<gene>
    <name evidence="2" type="ORF">CLODIP_2_CD01929</name>
</gene>
<comment type="caution">
    <text evidence="2">The sequence shown here is derived from an EMBL/GenBank/DDBJ whole genome shotgun (WGS) entry which is preliminary data.</text>
</comment>
<sequence>MRVLLATALFAFAASTVFALPEVCNELCSCKTGPIHCARVLSRVGIFQMQYPGCFNTCFSNCCEAQKNSSSIGFLSEIKEGACTDDIFVEVATDSKNGPVGLVEPCPGLYLGAIQKLRSGN</sequence>
<name>A0A8S1CXN4_9INSE</name>
<evidence type="ECO:0000313" key="3">
    <source>
        <dbReference type="Proteomes" id="UP000494165"/>
    </source>
</evidence>
<proteinExistence type="predicted"/>
<dbReference type="Proteomes" id="UP000494165">
    <property type="component" value="Unassembled WGS sequence"/>
</dbReference>
<evidence type="ECO:0000313" key="2">
    <source>
        <dbReference type="EMBL" id="CAB3372883.1"/>
    </source>
</evidence>
<feature type="signal peptide" evidence="1">
    <location>
        <begin position="1"/>
        <end position="19"/>
    </location>
</feature>
<feature type="chain" id="PRO_5035941544" evidence="1">
    <location>
        <begin position="20"/>
        <end position="121"/>
    </location>
</feature>
<dbReference type="EMBL" id="CADEPI010000077">
    <property type="protein sequence ID" value="CAB3372883.1"/>
    <property type="molecule type" value="Genomic_DNA"/>
</dbReference>
<keyword evidence="1" id="KW-0732">Signal</keyword>
<organism evidence="2 3">
    <name type="scientific">Cloeon dipterum</name>
    <dbReference type="NCBI Taxonomy" id="197152"/>
    <lineage>
        <taxon>Eukaryota</taxon>
        <taxon>Metazoa</taxon>
        <taxon>Ecdysozoa</taxon>
        <taxon>Arthropoda</taxon>
        <taxon>Hexapoda</taxon>
        <taxon>Insecta</taxon>
        <taxon>Pterygota</taxon>
        <taxon>Palaeoptera</taxon>
        <taxon>Ephemeroptera</taxon>
        <taxon>Pisciforma</taxon>
        <taxon>Baetidae</taxon>
        <taxon>Cloeon</taxon>
    </lineage>
</organism>
<keyword evidence="3" id="KW-1185">Reference proteome</keyword>
<accession>A0A8S1CXN4</accession>
<reference evidence="2 3" key="1">
    <citation type="submission" date="2020-04" db="EMBL/GenBank/DDBJ databases">
        <authorList>
            <person name="Alioto T."/>
            <person name="Alioto T."/>
            <person name="Gomez Garrido J."/>
        </authorList>
    </citation>
    <scope>NUCLEOTIDE SEQUENCE [LARGE SCALE GENOMIC DNA]</scope>
</reference>